<keyword evidence="4" id="KW-0862">Zinc</keyword>
<dbReference type="InterPro" id="IPR047126">
    <property type="entry name" value="RNF141-like"/>
</dbReference>
<dbReference type="SMART" id="SM00184">
    <property type="entry name" value="RING"/>
    <property type="match status" value="1"/>
</dbReference>
<reference evidence="7 8" key="1">
    <citation type="submission" date="2022-05" db="EMBL/GenBank/DDBJ databases">
        <authorList>
            <consortium name="Genoscope - CEA"/>
            <person name="William W."/>
        </authorList>
    </citation>
    <scope>NUCLEOTIDE SEQUENCE [LARGE SCALE GENOMIC DNA]</scope>
</reference>
<accession>A0ABN8MIB4</accession>
<dbReference type="SUPFAM" id="SSF57850">
    <property type="entry name" value="RING/U-box"/>
    <property type="match status" value="1"/>
</dbReference>
<dbReference type="InterPro" id="IPR001841">
    <property type="entry name" value="Znf_RING"/>
</dbReference>
<evidence type="ECO:0000259" key="6">
    <source>
        <dbReference type="PROSITE" id="PS50089"/>
    </source>
</evidence>
<organism evidence="7 8">
    <name type="scientific">Porites evermanni</name>
    <dbReference type="NCBI Taxonomy" id="104178"/>
    <lineage>
        <taxon>Eukaryota</taxon>
        <taxon>Metazoa</taxon>
        <taxon>Cnidaria</taxon>
        <taxon>Anthozoa</taxon>
        <taxon>Hexacorallia</taxon>
        <taxon>Scleractinia</taxon>
        <taxon>Fungiina</taxon>
        <taxon>Poritidae</taxon>
        <taxon>Porites</taxon>
    </lineage>
</organism>
<dbReference type="InterPro" id="IPR013083">
    <property type="entry name" value="Znf_RING/FYVE/PHD"/>
</dbReference>
<comment type="caution">
    <text evidence="7">The sequence shown here is derived from an EMBL/GenBank/DDBJ whole genome shotgun (WGS) entry which is preliminary data.</text>
</comment>
<keyword evidence="2" id="KW-0479">Metal-binding</keyword>
<dbReference type="PANTHER" id="PTHR12109:SF3">
    <property type="entry name" value="RING FINGER PROTEIN 141"/>
    <property type="match status" value="1"/>
</dbReference>
<keyword evidence="3 5" id="KW-0863">Zinc-finger</keyword>
<dbReference type="PROSITE" id="PS50089">
    <property type="entry name" value="ZF_RING_2"/>
    <property type="match status" value="1"/>
</dbReference>
<evidence type="ECO:0000313" key="7">
    <source>
        <dbReference type="EMBL" id="CAH3029430.1"/>
    </source>
</evidence>
<evidence type="ECO:0000256" key="5">
    <source>
        <dbReference type="PROSITE-ProRule" id="PRU00175"/>
    </source>
</evidence>
<sequence>MGQQYSCAVKVLQDHALVLKDLAVLNHEGLSSAVVYLNKTLKTFAEDRGHQIMFTIKEPSEEHYYGYLWKATTRIFCYKVNSSTSKVESQRVMDLRQFCKLYRDITKQLRHTRSHEDEDWERVDCIGESWESCPVRLEEVRESLCVSMIFTRVDEVAAEKPDTDECCICMDQKAEVILACVHSFCKTCIDRWSDVSNTCPICRDEIHGNKDFWEVPETPSKTEIGNFVLGLAEGAGAPT</sequence>
<dbReference type="PANTHER" id="PTHR12109">
    <property type="entry name" value="RING FINGER PROTEIN 141-RELATED"/>
    <property type="match status" value="1"/>
</dbReference>
<dbReference type="Gene3D" id="3.30.40.10">
    <property type="entry name" value="Zinc/RING finger domain, C3HC4 (zinc finger)"/>
    <property type="match status" value="1"/>
</dbReference>
<evidence type="ECO:0000313" key="8">
    <source>
        <dbReference type="Proteomes" id="UP001159427"/>
    </source>
</evidence>
<proteinExistence type="predicted"/>
<dbReference type="PROSITE" id="PS00518">
    <property type="entry name" value="ZF_RING_1"/>
    <property type="match status" value="1"/>
</dbReference>
<evidence type="ECO:0000256" key="4">
    <source>
        <dbReference type="ARBA" id="ARBA00022833"/>
    </source>
</evidence>
<dbReference type="EMBL" id="CALNXI010000571">
    <property type="protein sequence ID" value="CAH3029430.1"/>
    <property type="molecule type" value="Genomic_DNA"/>
</dbReference>
<gene>
    <name evidence="7" type="ORF">PEVE_00036158</name>
</gene>
<dbReference type="Proteomes" id="UP001159427">
    <property type="component" value="Unassembled WGS sequence"/>
</dbReference>
<dbReference type="Pfam" id="PF13639">
    <property type="entry name" value="zf-RING_2"/>
    <property type="match status" value="1"/>
</dbReference>
<dbReference type="InterPro" id="IPR017907">
    <property type="entry name" value="Znf_RING_CS"/>
</dbReference>
<keyword evidence="8" id="KW-1185">Reference proteome</keyword>
<evidence type="ECO:0000256" key="3">
    <source>
        <dbReference type="ARBA" id="ARBA00022771"/>
    </source>
</evidence>
<dbReference type="CDD" id="cd16545">
    <property type="entry name" value="RING-HC_RNF141"/>
    <property type="match status" value="1"/>
</dbReference>
<feature type="domain" description="RING-type" evidence="6">
    <location>
        <begin position="166"/>
        <end position="203"/>
    </location>
</feature>
<protein>
    <recommendedName>
        <fullName evidence="1">RING finger protein 141</fullName>
    </recommendedName>
</protein>
<evidence type="ECO:0000256" key="2">
    <source>
        <dbReference type="ARBA" id="ARBA00022723"/>
    </source>
</evidence>
<dbReference type="InterPro" id="IPR043400">
    <property type="entry name" value="RING-HC_RNF141"/>
</dbReference>
<evidence type="ECO:0000256" key="1">
    <source>
        <dbReference type="ARBA" id="ARBA00022017"/>
    </source>
</evidence>
<name>A0ABN8MIB4_9CNID</name>